<proteinExistence type="predicted"/>
<reference evidence="2 3" key="1">
    <citation type="submission" date="2024-10" db="EMBL/GenBank/DDBJ databases">
        <title>The Natural Products Discovery Center: Release of the First 8490 Sequenced Strains for Exploring Actinobacteria Biosynthetic Diversity.</title>
        <authorList>
            <person name="Kalkreuter E."/>
            <person name="Kautsar S.A."/>
            <person name="Yang D."/>
            <person name="Bader C.D."/>
            <person name="Teijaro C.N."/>
            <person name="Fluegel L."/>
            <person name="Davis C.M."/>
            <person name="Simpson J.R."/>
            <person name="Lauterbach L."/>
            <person name="Steele A.D."/>
            <person name="Gui C."/>
            <person name="Meng S."/>
            <person name="Li G."/>
            <person name="Viehrig K."/>
            <person name="Ye F."/>
            <person name="Su P."/>
            <person name="Kiefer A.F."/>
            <person name="Nichols A."/>
            <person name="Cepeda A.J."/>
            <person name="Yan W."/>
            <person name="Fan B."/>
            <person name="Jiang Y."/>
            <person name="Adhikari A."/>
            <person name="Zheng C.-J."/>
            <person name="Schuster L."/>
            <person name="Cowan T.M."/>
            <person name="Smanski M.J."/>
            <person name="Chevrette M.G."/>
            <person name="De Carvalho L.P.S."/>
            <person name="Shen B."/>
        </authorList>
    </citation>
    <scope>NUCLEOTIDE SEQUENCE [LARGE SCALE GENOMIC DNA]</scope>
    <source>
        <strain evidence="2 3">NPDC019275</strain>
    </source>
</reference>
<evidence type="ECO:0000259" key="1">
    <source>
        <dbReference type="Pfam" id="PF14534"/>
    </source>
</evidence>
<dbReference type="InterPro" id="IPR027843">
    <property type="entry name" value="DUF4440"/>
</dbReference>
<dbReference type="SUPFAM" id="SSF54427">
    <property type="entry name" value="NTF2-like"/>
    <property type="match status" value="1"/>
</dbReference>
<dbReference type="InterPro" id="IPR032710">
    <property type="entry name" value="NTF2-like_dom_sf"/>
</dbReference>
<name>A0ABW7X7W8_9NOCA</name>
<dbReference type="EMBL" id="JBIRYO010000021">
    <property type="protein sequence ID" value="MFI2477088.1"/>
    <property type="molecule type" value="Genomic_DNA"/>
</dbReference>
<dbReference type="Gene3D" id="3.10.450.50">
    <property type="match status" value="1"/>
</dbReference>
<organism evidence="2 3">
    <name type="scientific">Nocardia xishanensis</name>
    <dbReference type="NCBI Taxonomy" id="238964"/>
    <lineage>
        <taxon>Bacteria</taxon>
        <taxon>Bacillati</taxon>
        <taxon>Actinomycetota</taxon>
        <taxon>Actinomycetes</taxon>
        <taxon>Mycobacteriales</taxon>
        <taxon>Nocardiaceae</taxon>
        <taxon>Nocardia</taxon>
    </lineage>
</organism>
<evidence type="ECO:0000313" key="2">
    <source>
        <dbReference type="EMBL" id="MFI2477088.1"/>
    </source>
</evidence>
<sequence>MTVDHGDSTEPTHAELLDFVTRWAELFNHGDLAVLDRLYEPDAISVPTAGQPMQGLARSAATAHLHSYGLPLRVDLRHCYVVGDIALLIIDWSMTGTTAQGYPLDLRGSATDIVRRSEQHRWRYVIDNPFGTA</sequence>
<protein>
    <submittedName>
        <fullName evidence="2">YybH family protein</fullName>
    </submittedName>
</protein>
<feature type="domain" description="DUF4440" evidence="1">
    <location>
        <begin position="18"/>
        <end position="123"/>
    </location>
</feature>
<evidence type="ECO:0000313" key="3">
    <source>
        <dbReference type="Proteomes" id="UP001611415"/>
    </source>
</evidence>
<dbReference type="RefSeq" id="WP_357401898.1">
    <property type="nucleotide sequence ID" value="NZ_JBEYCD010000003.1"/>
</dbReference>
<comment type="caution">
    <text evidence="2">The sequence shown here is derived from an EMBL/GenBank/DDBJ whole genome shotgun (WGS) entry which is preliminary data.</text>
</comment>
<gene>
    <name evidence="2" type="ORF">ACH49W_27230</name>
</gene>
<accession>A0ABW7X7W8</accession>
<keyword evidence="3" id="KW-1185">Reference proteome</keyword>
<dbReference type="Proteomes" id="UP001611415">
    <property type="component" value="Unassembled WGS sequence"/>
</dbReference>
<dbReference type="Pfam" id="PF14534">
    <property type="entry name" value="DUF4440"/>
    <property type="match status" value="1"/>
</dbReference>